<accession>A0A385SR71</accession>
<evidence type="ECO:0000259" key="9">
    <source>
        <dbReference type="Pfam" id="PF07715"/>
    </source>
</evidence>
<proteinExistence type="inferred from homology"/>
<keyword evidence="5 7" id="KW-0472">Membrane</keyword>
<dbReference type="InterPro" id="IPR012910">
    <property type="entry name" value="Plug_dom"/>
</dbReference>
<protein>
    <submittedName>
        <fullName evidence="10">TonB-dependent receptor</fullName>
    </submittedName>
</protein>
<dbReference type="InterPro" id="IPR023996">
    <property type="entry name" value="TonB-dep_OMP_SusC/RagA"/>
</dbReference>
<evidence type="ECO:0000256" key="1">
    <source>
        <dbReference type="ARBA" id="ARBA00004571"/>
    </source>
</evidence>
<dbReference type="SUPFAM" id="SSF49464">
    <property type="entry name" value="Carboxypeptidase regulatory domain-like"/>
    <property type="match status" value="1"/>
</dbReference>
<sequence>MLRFLPGLLFILLSSLTFAQGQLVTGQVTSATEPNGLPGVNVVVKGTSVGAITDIEGRYTVQAPAGAILVFSFVGYQTQEFTFNGQTTVNITLVEESTELDEVIVTGYSSVQRRDITGVVSSIKGDAVKDLSINGIDQALQGQAPGVQVVQSSGTPGGGVAVRIRGSTSINASNRPLYIIDGVPVQVGALSQRDFGGQDDNALALVNPGDIESYQILSDASAKAMYGSRAANGVVIITTKRGKSSKAAITVDVQRGMVDIVKKLDLLNSTQLLELQREAVRNAGKNPDGLGLIPGVTDAVNTNWQDAVLRTGIMQQYQLSASGGDDVTTYYISGSYRDEEGVQLNNRFQRLAGVLNLERKLNSKLTVGTNLNLSHTLNKRVKGDNFLDGVYSGAVKSMPYYTPYDENGRIVGPSSSLYAGFPNFNPVGQALLPRFDAFTTKLLGNVNARYQISDNLFVRAQAGIDYNEVLEDQYESTQTAIGGVLESVGGKGYGVYSTTNNGSFIVNATLNYSKAIGDKHHFSGLLGTEMIRQNSRSSSVQGRIFPSDDFTYITSAGIVDQGSSFKAQNGLFSVFGEVKYDYLDKYLVSIGMRTDGSSRFGPGNRFGYFPSMSAGWRISEESFFKSSSVSSVINDLKLRASFGFTGNERIPNYQFLGTWAAATYNGNSGVSPEKIGNPNLKWESTREINTGLDVSLLDGRIQLTTNAYYNKTTDLLFARPYPSTTGFTSVFDNIAELENKGLELGITSVNIDKQLKWTTTVNLSKNMNKILFLADSIPVYTGYQANGVDGTNVLKVGEPLGTFTGLRFLGVDPGTGDAIYDDVNKDGKITNADAVVIGNAQPKLIGGITNKLTYGRFDLNIFFQFSLGNKILNFSKETFVNAGQDIQNNQSVAALRRWQKPGDITDVPRYELGNTFNNLHSSRFLEDGSYLRLKSVSIGYNLPTRITSRLKMDRLRIFASATNLWTYTKYSGADPEVSTLDGSTTSQGIDFFTLPQVRTISVGLNAALK</sequence>
<dbReference type="Proteomes" id="UP000266183">
    <property type="component" value="Chromosome"/>
</dbReference>
<evidence type="ECO:0000256" key="3">
    <source>
        <dbReference type="ARBA" id="ARBA00022452"/>
    </source>
</evidence>
<dbReference type="Gene3D" id="2.170.130.10">
    <property type="entry name" value="TonB-dependent receptor, plug domain"/>
    <property type="match status" value="1"/>
</dbReference>
<feature type="domain" description="TonB-dependent receptor plug" evidence="9">
    <location>
        <begin position="113"/>
        <end position="234"/>
    </location>
</feature>
<dbReference type="InterPro" id="IPR008969">
    <property type="entry name" value="CarboxyPept-like_regulatory"/>
</dbReference>
<reference evidence="11" key="1">
    <citation type="submission" date="2018-09" db="EMBL/GenBank/DDBJ databases">
        <title>Chryseolinea sp. KIS68-18 isolated from soil.</title>
        <authorList>
            <person name="Weon H.-Y."/>
            <person name="Kwon S.-W."/>
            <person name="Lee S.A."/>
        </authorList>
    </citation>
    <scope>NUCLEOTIDE SEQUENCE [LARGE SCALE GENOMIC DNA]</scope>
    <source>
        <strain evidence="11">KIS68-18</strain>
    </source>
</reference>
<evidence type="ECO:0000256" key="8">
    <source>
        <dbReference type="SAM" id="SignalP"/>
    </source>
</evidence>
<evidence type="ECO:0000256" key="7">
    <source>
        <dbReference type="PROSITE-ProRule" id="PRU01360"/>
    </source>
</evidence>
<feature type="signal peptide" evidence="8">
    <location>
        <begin position="1"/>
        <end position="19"/>
    </location>
</feature>
<dbReference type="GO" id="GO:0009279">
    <property type="term" value="C:cell outer membrane"/>
    <property type="evidence" value="ECO:0007669"/>
    <property type="project" value="UniProtKB-SubCell"/>
</dbReference>
<dbReference type="RefSeq" id="WP_119757492.1">
    <property type="nucleotide sequence ID" value="NZ_CP032382.1"/>
</dbReference>
<keyword evidence="3 7" id="KW-1134">Transmembrane beta strand</keyword>
<evidence type="ECO:0000256" key="6">
    <source>
        <dbReference type="ARBA" id="ARBA00023237"/>
    </source>
</evidence>
<keyword evidence="8" id="KW-0732">Signal</keyword>
<name>A0A385SR71_9BACT</name>
<dbReference type="InterPro" id="IPR039426">
    <property type="entry name" value="TonB-dep_rcpt-like"/>
</dbReference>
<keyword evidence="6 7" id="KW-0998">Cell outer membrane</keyword>
<evidence type="ECO:0000256" key="2">
    <source>
        <dbReference type="ARBA" id="ARBA00022448"/>
    </source>
</evidence>
<dbReference type="SUPFAM" id="SSF56935">
    <property type="entry name" value="Porins"/>
    <property type="match status" value="1"/>
</dbReference>
<organism evidence="10 11">
    <name type="scientific">Chryseolinea soli</name>
    <dbReference type="NCBI Taxonomy" id="2321403"/>
    <lineage>
        <taxon>Bacteria</taxon>
        <taxon>Pseudomonadati</taxon>
        <taxon>Bacteroidota</taxon>
        <taxon>Cytophagia</taxon>
        <taxon>Cytophagales</taxon>
        <taxon>Fulvivirgaceae</taxon>
        <taxon>Chryseolinea</taxon>
    </lineage>
</organism>
<keyword evidence="2 7" id="KW-0813">Transport</keyword>
<dbReference type="PROSITE" id="PS52016">
    <property type="entry name" value="TONB_DEPENDENT_REC_3"/>
    <property type="match status" value="1"/>
</dbReference>
<evidence type="ECO:0000256" key="4">
    <source>
        <dbReference type="ARBA" id="ARBA00022692"/>
    </source>
</evidence>
<dbReference type="OrthoDB" id="9768177at2"/>
<keyword evidence="4 7" id="KW-0812">Transmembrane</keyword>
<dbReference type="InterPro" id="IPR037066">
    <property type="entry name" value="Plug_dom_sf"/>
</dbReference>
<dbReference type="Pfam" id="PF07715">
    <property type="entry name" value="Plug"/>
    <property type="match status" value="1"/>
</dbReference>
<keyword evidence="11" id="KW-1185">Reference proteome</keyword>
<evidence type="ECO:0000313" key="11">
    <source>
        <dbReference type="Proteomes" id="UP000266183"/>
    </source>
</evidence>
<dbReference type="AlphaFoldDB" id="A0A385SR71"/>
<dbReference type="InterPro" id="IPR036942">
    <property type="entry name" value="Beta-barrel_TonB_sf"/>
</dbReference>
<evidence type="ECO:0000256" key="5">
    <source>
        <dbReference type="ARBA" id="ARBA00023136"/>
    </source>
</evidence>
<dbReference type="InterPro" id="IPR023997">
    <property type="entry name" value="TonB-dep_OMP_SusC/RagA_CS"/>
</dbReference>
<dbReference type="NCBIfam" id="TIGR04056">
    <property type="entry name" value="OMP_RagA_SusC"/>
    <property type="match status" value="1"/>
</dbReference>
<dbReference type="Gene3D" id="2.60.40.1120">
    <property type="entry name" value="Carboxypeptidase-like, regulatory domain"/>
    <property type="match status" value="1"/>
</dbReference>
<dbReference type="KEGG" id="chk:D4L85_28475"/>
<dbReference type="Pfam" id="PF13715">
    <property type="entry name" value="CarbopepD_reg_2"/>
    <property type="match status" value="1"/>
</dbReference>
<comment type="similarity">
    <text evidence="7">Belongs to the TonB-dependent receptor family.</text>
</comment>
<dbReference type="EMBL" id="CP032382">
    <property type="protein sequence ID" value="AYB34273.1"/>
    <property type="molecule type" value="Genomic_DNA"/>
</dbReference>
<dbReference type="NCBIfam" id="TIGR04057">
    <property type="entry name" value="SusC_RagA_signa"/>
    <property type="match status" value="1"/>
</dbReference>
<comment type="subcellular location">
    <subcellularLocation>
        <location evidence="1 7">Cell outer membrane</location>
        <topology evidence="1 7">Multi-pass membrane protein</topology>
    </subcellularLocation>
</comment>
<keyword evidence="10" id="KW-0675">Receptor</keyword>
<dbReference type="Gene3D" id="2.40.170.20">
    <property type="entry name" value="TonB-dependent receptor, beta-barrel domain"/>
    <property type="match status" value="1"/>
</dbReference>
<gene>
    <name evidence="10" type="ORF">D4L85_28475</name>
</gene>
<feature type="chain" id="PRO_5017347845" evidence="8">
    <location>
        <begin position="20"/>
        <end position="1009"/>
    </location>
</feature>
<evidence type="ECO:0000313" key="10">
    <source>
        <dbReference type="EMBL" id="AYB34273.1"/>
    </source>
</evidence>